<organism evidence="2 3">
    <name type="scientific">Fasciola hepatica</name>
    <name type="common">Liver fluke</name>
    <dbReference type="NCBI Taxonomy" id="6192"/>
    <lineage>
        <taxon>Eukaryota</taxon>
        <taxon>Metazoa</taxon>
        <taxon>Spiralia</taxon>
        <taxon>Lophotrochozoa</taxon>
        <taxon>Platyhelminthes</taxon>
        <taxon>Trematoda</taxon>
        <taxon>Digenea</taxon>
        <taxon>Plagiorchiida</taxon>
        <taxon>Echinostomata</taxon>
        <taxon>Echinostomatoidea</taxon>
        <taxon>Fasciolidae</taxon>
        <taxon>Fasciola</taxon>
    </lineage>
</organism>
<feature type="region of interest" description="Disordered" evidence="1">
    <location>
        <begin position="376"/>
        <end position="402"/>
    </location>
</feature>
<feature type="compositionally biased region" description="Low complexity" evidence="1">
    <location>
        <begin position="272"/>
        <end position="284"/>
    </location>
</feature>
<feature type="region of interest" description="Disordered" evidence="1">
    <location>
        <begin position="262"/>
        <end position="291"/>
    </location>
</feature>
<name>A0A4E0R903_FASHE</name>
<dbReference type="AlphaFoldDB" id="A0A4E0R903"/>
<feature type="compositionally biased region" description="Polar residues" evidence="1">
    <location>
        <begin position="528"/>
        <end position="537"/>
    </location>
</feature>
<evidence type="ECO:0000256" key="1">
    <source>
        <dbReference type="SAM" id="MobiDB-lite"/>
    </source>
</evidence>
<keyword evidence="3" id="KW-1185">Reference proteome</keyword>
<dbReference type="EMBL" id="JXXN02002826">
    <property type="protein sequence ID" value="THD22341.1"/>
    <property type="molecule type" value="Genomic_DNA"/>
</dbReference>
<dbReference type="Proteomes" id="UP000230066">
    <property type="component" value="Unassembled WGS sequence"/>
</dbReference>
<protein>
    <recommendedName>
        <fullName evidence="4">Mediator of RNA polymerase II transcription subunit 15</fullName>
    </recommendedName>
</protein>
<comment type="caution">
    <text evidence="2">The sequence shown here is derived from an EMBL/GenBank/DDBJ whole genome shotgun (WGS) entry which is preliminary data.</text>
</comment>
<feature type="region of interest" description="Disordered" evidence="1">
    <location>
        <begin position="483"/>
        <end position="579"/>
    </location>
</feature>
<accession>A0A4E0R903</accession>
<reference evidence="2" key="1">
    <citation type="submission" date="2019-03" db="EMBL/GenBank/DDBJ databases">
        <title>Improved annotation for the trematode Fasciola hepatica.</title>
        <authorList>
            <person name="Choi Y.-J."/>
            <person name="Martin J."/>
            <person name="Mitreva M."/>
        </authorList>
    </citation>
    <scope>NUCLEOTIDE SEQUENCE [LARGE SCALE GENOMIC DNA]</scope>
</reference>
<gene>
    <name evidence="2" type="ORF">D915_007083</name>
</gene>
<proteinExistence type="predicted"/>
<sequence length="806" mass="89002">MFTETMSDPITPQLQEEVLEKLRELAATRNFTKTPEEIEKVLMEKSRGVKKVYCELFSRVLNSAPPTGANNPTSSHVVSVAPNMDHMTNTGQPAPGHLMPGPRPGLILQPHGISQSGQLVHVLPTSTTINMGPQPTGLGINRPPRLYTVAPQTGSLHMQQTIYQTQSGAQQRPDGQPAIQPIQPNQPGAVLSTPNRIVLIQSGGPSGSLRRLVTLPVSLPTSRSTVSSAVISHPQQQQQQEQHQVLITTSVITRVRMPEERFRLVPRRVTDGSSRSGSSSGPPGAKQPAQQYSAEDMNKILNGLTQLATRFLPAVRNAIQIVSELPDSAVYVRKYVKLRDILEHPQSNLHLIRLAQLPLIEQLLNKISRNPLQLFQEQQQQQQGKSAGSAHSSQQRSNQARATAAAAAAAAAAAKTMGTVSSGDATRTGSLFTEQQKAMQLTNFFPYTLNRKISQETKGFRESMGLLLPQDLYLCVGGKGNNSEARKTMSTKPPLAVEYTDGGPTERAGSGKRMRTTDSGDRNDSVDCLTTSGSRMSKTADGLDSDSKTPESQDSLDGEPSNKKRRLDRDMDATNDDNIELSTNRMVDFVQVHPKMQVAVFNKGTSFTSNYLFTTNLIEYDPEADPLTSFEAEQLERLNPRIQREINQLNAISLCVQANTHPPSIDEMETYVTCLDAGEWNTSCHLKIIPKDQLIAQLPCAPPNLMVRLAPDYLETGQMNWYYKPRSKYPRPESTSARNAVPYSATEKAHFLDLCYSELDRKLHHLRRSSHYRLTLFFVGKQWLDSVCSAMALFVKIDQSIPLLAK</sequence>
<feature type="compositionally biased region" description="Basic and acidic residues" evidence="1">
    <location>
        <begin position="515"/>
        <end position="525"/>
    </location>
</feature>
<evidence type="ECO:0000313" key="2">
    <source>
        <dbReference type="EMBL" id="THD22341.1"/>
    </source>
</evidence>
<evidence type="ECO:0008006" key="4">
    <source>
        <dbReference type="Google" id="ProtNLM"/>
    </source>
</evidence>
<evidence type="ECO:0000313" key="3">
    <source>
        <dbReference type="Proteomes" id="UP000230066"/>
    </source>
</evidence>